<evidence type="ECO:0000256" key="3">
    <source>
        <dbReference type="ARBA" id="ARBA00023125"/>
    </source>
</evidence>
<organism evidence="7 8">
    <name type="scientific">Symbiodinium microadriaticum</name>
    <name type="common">Dinoflagellate</name>
    <name type="synonym">Zooxanthella microadriatica</name>
    <dbReference type="NCBI Taxonomy" id="2951"/>
    <lineage>
        <taxon>Eukaryota</taxon>
        <taxon>Sar</taxon>
        <taxon>Alveolata</taxon>
        <taxon>Dinophyceae</taxon>
        <taxon>Suessiales</taxon>
        <taxon>Symbiodiniaceae</taxon>
        <taxon>Symbiodinium</taxon>
    </lineage>
</organism>
<protein>
    <submittedName>
        <fullName evidence="7">Histone H3-like centromeric protein cpar-1</fullName>
    </submittedName>
</protein>
<keyword evidence="4" id="KW-0539">Nucleus</keyword>
<dbReference type="PANTHER" id="PTHR11426">
    <property type="entry name" value="HISTONE H3"/>
    <property type="match status" value="1"/>
</dbReference>
<feature type="region of interest" description="Disordered" evidence="5">
    <location>
        <begin position="63"/>
        <end position="87"/>
    </location>
</feature>
<dbReference type="SUPFAM" id="SSF47113">
    <property type="entry name" value="Histone-fold"/>
    <property type="match status" value="1"/>
</dbReference>
<evidence type="ECO:0000256" key="2">
    <source>
        <dbReference type="ARBA" id="ARBA00010343"/>
    </source>
</evidence>
<evidence type="ECO:0000256" key="5">
    <source>
        <dbReference type="SAM" id="MobiDB-lite"/>
    </source>
</evidence>
<comment type="caution">
    <text evidence="7">The sequence shown here is derived from an EMBL/GenBank/DDBJ whole genome shotgun (WGS) entry which is preliminary data.</text>
</comment>
<proteinExistence type="inferred from homology"/>
<dbReference type="GO" id="GO:0046982">
    <property type="term" value="F:protein heterodimerization activity"/>
    <property type="evidence" value="ECO:0007669"/>
    <property type="project" value="InterPro"/>
</dbReference>
<comment type="subcellular location">
    <subcellularLocation>
        <location evidence="1">Nucleus</location>
    </subcellularLocation>
</comment>
<accession>A0A1Q9F3P4</accession>
<comment type="similarity">
    <text evidence="2">Belongs to the histone H3 family.</text>
</comment>
<name>A0A1Q9F3P4_SYMMI</name>
<dbReference type="Proteomes" id="UP000186817">
    <property type="component" value="Unassembled WGS sequence"/>
</dbReference>
<evidence type="ECO:0000259" key="6">
    <source>
        <dbReference type="Pfam" id="PF00125"/>
    </source>
</evidence>
<dbReference type="InterPro" id="IPR007125">
    <property type="entry name" value="H2A/H2B/H3"/>
</dbReference>
<reference evidence="7 8" key="1">
    <citation type="submission" date="2016-02" db="EMBL/GenBank/DDBJ databases">
        <title>Genome analysis of coral dinoflagellate symbionts highlights evolutionary adaptations to a symbiotic lifestyle.</title>
        <authorList>
            <person name="Aranda M."/>
            <person name="Li Y."/>
            <person name="Liew Y.J."/>
            <person name="Baumgarten S."/>
            <person name="Simakov O."/>
            <person name="Wilson M."/>
            <person name="Piel J."/>
            <person name="Ashoor H."/>
            <person name="Bougouffa S."/>
            <person name="Bajic V.B."/>
            <person name="Ryu T."/>
            <person name="Ravasi T."/>
            <person name="Bayer T."/>
            <person name="Micklem G."/>
            <person name="Kim H."/>
            <person name="Bhak J."/>
            <person name="Lajeunesse T.C."/>
            <person name="Voolstra C.R."/>
        </authorList>
    </citation>
    <scope>NUCLEOTIDE SEQUENCE [LARGE SCALE GENOMIC DNA]</scope>
    <source>
        <strain evidence="7 8">CCMP2467</strain>
    </source>
</reference>
<dbReference type="AlphaFoldDB" id="A0A1Q9F3P4"/>
<gene>
    <name evidence="7" type="primary">cpar-1</name>
    <name evidence="7" type="ORF">AK812_SmicGene1619</name>
</gene>
<evidence type="ECO:0000313" key="8">
    <source>
        <dbReference type="Proteomes" id="UP000186817"/>
    </source>
</evidence>
<evidence type="ECO:0000256" key="1">
    <source>
        <dbReference type="ARBA" id="ARBA00004123"/>
    </source>
</evidence>
<dbReference type="EMBL" id="LSRX01000017">
    <property type="protein sequence ID" value="OLQ14291.1"/>
    <property type="molecule type" value="Genomic_DNA"/>
</dbReference>
<feature type="domain" description="Core Histone H2A/H2B/H3" evidence="6">
    <location>
        <begin position="94"/>
        <end position="174"/>
    </location>
</feature>
<keyword evidence="3" id="KW-0238">DNA-binding</keyword>
<feature type="region of interest" description="Disordered" evidence="5">
    <location>
        <begin position="187"/>
        <end position="207"/>
    </location>
</feature>
<evidence type="ECO:0000256" key="4">
    <source>
        <dbReference type="ARBA" id="ARBA00023242"/>
    </source>
</evidence>
<dbReference type="GO" id="GO:0000786">
    <property type="term" value="C:nucleosome"/>
    <property type="evidence" value="ECO:0007669"/>
    <property type="project" value="InterPro"/>
</dbReference>
<sequence length="405" mass="44916">MAAPAVEVEEKDQGDYRDLLNLLPAWWLPLSVRNLVMIRVILTGFLGEPWVTKAVDEVPCREKYTGNHGKGGRPKKHQQVQVRSSGRFGGQARSAEAEIRWCQRHWDQPLFQRAKFVRIVKDILSDLGKKDFRFSTDALDTLMQATTAFGVEGFVRGAMCARHARRGTVMPHDYRLHGMLQNVRAGDVVAVPPPPPKQVKVKPAGTPKVEKAMQDEAKPAATPKRKVQKAVRFDLKPRGAKRAIPPGQSAEELAVRFGAEGTRKSARVKKVADDEELMQQACGCLTKRGLFAPSLPFPFHVEGLPNSYPGEDRLRADQQIVTGRKSNTPLFYSVLADSWIGSRCESCAGEERTDEVQLVCSAFHCIPYQDEHPLRLLSPLASPKSAVVNFGPEKAFRATSLCTAT</sequence>
<evidence type="ECO:0000313" key="7">
    <source>
        <dbReference type="EMBL" id="OLQ14291.1"/>
    </source>
</evidence>
<dbReference type="Gene3D" id="1.10.20.10">
    <property type="entry name" value="Histone, subunit A"/>
    <property type="match status" value="1"/>
</dbReference>
<dbReference type="GO" id="GO:0030527">
    <property type="term" value="F:structural constituent of chromatin"/>
    <property type="evidence" value="ECO:0007669"/>
    <property type="project" value="InterPro"/>
</dbReference>
<dbReference type="Pfam" id="PF00125">
    <property type="entry name" value="Histone"/>
    <property type="match status" value="1"/>
</dbReference>
<dbReference type="GO" id="GO:0005634">
    <property type="term" value="C:nucleus"/>
    <property type="evidence" value="ECO:0007669"/>
    <property type="project" value="UniProtKB-SubCell"/>
</dbReference>
<keyword evidence="8" id="KW-1185">Reference proteome</keyword>
<dbReference type="GO" id="GO:0003677">
    <property type="term" value="F:DNA binding"/>
    <property type="evidence" value="ECO:0007669"/>
    <property type="project" value="UniProtKB-KW"/>
</dbReference>
<dbReference type="SMART" id="SM00428">
    <property type="entry name" value="H3"/>
    <property type="match status" value="1"/>
</dbReference>
<dbReference type="OrthoDB" id="424692at2759"/>
<dbReference type="InterPro" id="IPR000164">
    <property type="entry name" value="Histone_H3/CENP-A"/>
</dbReference>
<dbReference type="InterPro" id="IPR009072">
    <property type="entry name" value="Histone-fold"/>
</dbReference>